<proteinExistence type="predicted"/>
<evidence type="ECO:0000313" key="2">
    <source>
        <dbReference type="Proteomes" id="UP000184485"/>
    </source>
</evidence>
<dbReference type="AlphaFoldDB" id="A0A1M5MNM4"/>
<dbReference type="Proteomes" id="UP000184485">
    <property type="component" value="Unassembled WGS sequence"/>
</dbReference>
<gene>
    <name evidence="1" type="ORF">SAMN02745157_4835</name>
</gene>
<evidence type="ECO:0000313" key="1">
    <source>
        <dbReference type="EMBL" id="SHG78908.1"/>
    </source>
</evidence>
<name>A0A1M5MNM4_9HYPH</name>
<dbReference type="STRING" id="1122133.SAMN02745157_4835"/>
<protein>
    <submittedName>
        <fullName evidence="1">Uncharacterized protein</fullName>
    </submittedName>
</protein>
<accession>A0A1M5MNM4</accession>
<dbReference type="OrthoDB" id="7376608at2"/>
<sequence length="70" mass="7590">MVVDIMTSTQEILDRITLHCRERGMAESTFGRVAVNDGKLVARLRDGGTISLKTLERIEAVLSAESDAAA</sequence>
<keyword evidence="2" id="KW-1185">Reference proteome</keyword>
<reference evidence="1 2" key="1">
    <citation type="submission" date="2016-11" db="EMBL/GenBank/DDBJ databases">
        <authorList>
            <person name="Jaros S."/>
            <person name="Januszkiewicz K."/>
            <person name="Wedrychowicz H."/>
        </authorList>
    </citation>
    <scope>NUCLEOTIDE SEQUENCE [LARGE SCALE GENOMIC DNA]</scope>
    <source>
        <strain evidence="1 2">DSM 19436</strain>
    </source>
</reference>
<dbReference type="EMBL" id="FQUP01000007">
    <property type="protein sequence ID" value="SHG78908.1"/>
    <property type="molecule type" value="Genomic_DNA"/>
</dbReference>
<organism evidence="1 2">
    <name type="scientific">Kaistia soli DSM 19436</name>
    <dbReference type="NCBI Taxonomy" id="1122133"/>
    <lineage>
        <taxon>Bacteria</taxon>
        <taxon>Pseudomonadati</taxon>
        <taxon>Pseudomonadota</taxon>
        <taxon>Alphaproteobacteria</taxon>
        <taxon>Hyphomicrobiales</taxon>
        <taxon>Kaistiaceae</taxon>
        <taxon>Kaistia</taxon>
    </lineage>
</organism>